<evidence type="ECO:0000313" key="2">
    <source>
        <dbReference type="EMBL" id="VEU75861.1"/>
    </source>
</evidence>
<accession>A0A449B6K4</accession>
<dbReference type="Proteomes" id="UP000289497">
    <property type="component" value="Chromosome"/>
</dbReference>
<evidence type="ECO:0000313" key="4">
    <source>
        <dbReference type="Proteomes" id="UP000289497"/>
    </source>
</evidence>
<keyword evidence="4" id="KW-1185">Reference proteome</keyword>
<keyword evidence="1" id="KW-0812">Transmembrane</keyword>
<feature type="transmembrane region" description="Helical" evidence="1">
    <location>
        <begin position="29"/>
        <end position="58"/>
    </location>
</feature>
<dbReference type="KEGG" id="mcou:NCTC10179_00414"/>
<reference evidence="3 4" key="1">
    <citation type="submission" date="2019-01" db="EMBL/GenBank/DDBJ databases">
        <authorList>
            <consortium name="Pathogen Informatics"/>
        </authorList>
    </citation>
    <scope>NUCLEOTIDE SEQUENCE [LARGE SCALE GENOMIC DNA]</scope>
    <source>
        <strain evidence="3 4">NCTC10179</strain>
    </source>
</reference>
<proteinExistence type="predicted"/>
<keyword evidence="1" id="KW-0472">Membrane</keyword>
<evidence type="ECO:0000256" key="1">
    <source>
        <dbReference type="SAM" id="Phobius"/>
    </source>
</evidence>
<dbReference type="KEGG" id="mcou:NCTC10179_00017"/>
<dbReference type="EMBL" id="LR215039">
    <property type="protein sequence ID" value="VEU75861.1"/>
    <property type="molecule type" value="Genomic_DNA"/>
</dbReference>
<gene>
    <name evidence="2" type="ORF">NCTC10179_00017</name>
    <name evidence="3" type="ORF">NCTC10179_00414</name>
</gene>
<organism evidence="3 4">
    <name type="scientific">Mycoplasmopsis columboralis</name>
    <dbReference type="NCBI Taxonomy" id="171282"/>
    <lineage>
        <taxon>Bacteria</taxon>
        <taxon>Bacillati</taxon>
        <taxon>Mycoplasmatota</taxon>
        <taxon>Mycoplasmoidales</taxon>
        <taxon>Metamycoplasmataceae</taxon>
        <taxon>Mycoplasmopsis</taxon>
    </lineage>
</organism>
<protein>
    <submittedName>
        <fullName evidence="3">Uncharacterized protein</fullName>
    </submittedName>
</protein>
<feature type="transmembrane region" description="Helical" evidence="1">
    <location>
        <begin position="5"/>
        <end position="23"/>
    </location>
</feature>
<name>A0A449B6K4_9BACT</name>
<dbReference type="AlphaFoldDB" id="A0A449B6K4"/>
<evidence type="ECO:0000313" key="3">
    <source>
        <dbReference type="EMBL" id="VEU76241.1"/>
    </source>
</evidence>
<keyword evidence="1" id="KW-1133">Transmembrane helix</keyword>
<dbReference type="EMBL" id="LR215039">
    <property type="protein sequence ID" value="VEU76241.1"/>
    <property type="molecule type" value="Genomic_DNA"/>
</dbReference>
<sequence length="74" mass="8021">MLLNILLISIGIFIISSFFTLLSEFSSGIIGLILFFIFSIATILSLIAIFVSVIGLGFMGVSSLCEMLTKANQR</sequence>